<dbReference type="InterPro" id="IPR000626">
    <property type="entry name" value="Ubiquitin-like_dom"/>
</dbReference>
<dbReference type="GeneID" id="8249630"/>
<dbReference type="OMA" id="WPQGKTI"/>
<feature type="compositionally biased region" description="Gly residues" evidence="1">
    <location>
        <begin position="104"/>
        <end position="113"/>
    </location>
</feature>
<dbReference type="CDD" id="cd01814">
    <property type="entry name" value="Ubl_MUBs_plant"/>
    <property type="match status" value="1"/>
</dbReference>
<protein>
    <recommendedName>
        <fullName evidence="2">Ubiquitin-like domain-containing protein</fullName>
    </recommendedName>
</protein>
<dbReference type="eggNOG" id="ENOG502S2V5">
    <property type="taxonomic scope" value="Eukaryota"/>
</dbReference>
<evidence type="ECO:0000313" key="3">
    <source>
        <dbReference type="EMBL" id="ACO68104.1"/>
    </source>
</evidence>
<keyword evidence="4" id="KW-1185">Reference proteome</keyword>
<evidence type="ECO:0000256" key="1">
    <source>
        <dbReference type="SAM" id="MobiDB-lite"/>
    </source>
</evidence>
<dbReference type="Proteomes" id="UP000002009">
    <property type="component" value="Chromosome 16"/>
</dbReference>
<gene>
    <name evidence="3" type="ORF">MICPUN_64766</name>
</gene>
<dbReference type="STRING" id="296587.C1EJ08"/>
<proteinExistence type="predicted"/>
<feature type="region of interest" description="Disordered" evidence="1">
    <location>
        <begin position="87"/>
        <end position="120"/>
    </location>
</feature>
<accession>C1EJ08</accession>
<dbReference type="InterPro" id="IPR039540">
    <property type="entry name" value="UBL3-like_ubiquitin_dom"/>
</dbReference>
<feature type="domain" description="Ubiquitin-like" evidence="2">
    <location>
        <begin position="4"/>
        <end position="80"/>
    </location>
</feature>
<dbReference type="SUPFAM" id="SSF54236">
    <property type="entry name" value="Ubiquitin-like"/>
    <property type="match status" value="1"/>
</dbReference>
<dbReference type="InParanoid" id="C1EJ08"/>
<evidence type="ECO:0000259" key="2">
    <source>
        <dbReference type="PROSITE" id="PS50053"/>
    </source>
</evidence>
<dbReference type="PROSITE" id="PS50053">
    <property type="entry name" value="UBIQUITIN_2"/>
    <property type="match status" value="1"/>
</dbReference>
<sequence>MSEAEIRFRMPEGVDIGPLNIPLSAKVHTVKELVVAEWPADKVGKPAPDDPREVRLIHNGKVMEPGKTLADCKVAVGSLVTCHLLVQPKPEPSKGGAGGKEKGGGGGGGGSAPGCGCVVS</sequence>
<dbReference type="OrthoDB" id="1043111at2759"/>
<dbReference type="PANTHER" id="PTHR13169">
    <property type="entry name" value="UBIQUITIN-LIKE PROTEIN 3 HCG-1 PROTEIN"/>
    <property type="match status" value="1"/>
</dbReference>
<evidence type="ECO:0000313" key="4">
    <source>
        <dbReference type="Proteomes" id="UP000002009"/>
    </source>
</evidence>
<name>C1EJ08_MICCC</name>
<dbReference type="FunCoup" id="C1EJ08">
    <property type="interactions" value="282"/>
</dbReference>
<dbReference type="RefSeq" id="XP_002506846.1">
    <property type="nucleotide sequence ID" value="XM_002506800.1"/>
</dbReference>
<dbReference type="Pfam" id="PF13881">
    <property type="entry name" value="Rad60-SLD_2"/>
    <property type="match status" value="1"/>
</dbReference>
<dbReference type="Gene3D" id="3.10.20.90">
    <property type="entry name" value="Phosphatidylinositol 3-kinase Catalytic Subunit, Chain A, domain 1"/>
    <property type="match status" value="1"/>
</dbReference>
<dbReference type="EMBL" id="CP001334">
    <property type="protein sequence ID" value="ACO68104.1"/>
    <property type="molecule type" value="Genomic_DNA"/>
</dbReference>
<organism evidence="3 4">
    <name type="scientific">Micromonas commoda (strain RCC299 / NOUM17 / CCMP2709)</name>
    <name type="common">Picoplanktonic green alga</name>
    <dbReference type="NCBI Taxonomy" id="296587"/>
    <lineage>
        <taxon>Eukaryota</taxon>
        <taxon>Viridiplantae</taxon>
        <taxon>Chlorophyta</taxon>
        <taxon>Mamiellophyceae</taxon>
        <taxon>Mamiellales</taxon>
        <taxon>Mamiellaceae</taxon>
        <taxon>Micromonas</taxon>
    </lineage>
</organism>
<reference evidence="3 4" key="1">
    <citation type="journal article" date="2009" name="Science">
        <title>Green evolution and dynamic adaptations revealed by genomes of the marine picoeukaryotes Micromonas.</title>
        <authorList>
            <person name="Worden A.Z."/>
            <person name="Lee J.H."/>
            <person name="Mock T."/>
            <person name="Rouze P."/>
            <person name="Simmons M.P."/>
            <person name="Aerts A.L."/>
            <person name="Allen A.E."/>
            <person name="Cuvelier M.L."/>
            <person name="Derelle E."/>
            <person name="Everett M.V."/>
            <person name="Foulon E."/>
            <person name="Grimwood J."/>
            <person name="Gundlach H."/>
            <person name="Henrissat B."/>
            <person name="Napoli C."/>
            <person name="McDonald S.M."/>
            <person name="Parker M.S."/>
            <person name="Rombauts S."/>
            <person name="Salamov A."/>
            <person name="Von Dassow P."/>
            <person name="Badger J.H."/>
            <person name="Coutinho P.M."/>
            <person name="Demir E."/>
            <person name="Dubchak I."/>
            <person name="Gentemann C."/>
            <person name="Eikrem W."/>
            <person name="Gready J.E."/>
            <person name="John U."/>
            <person name="Lanier W."/>
            <person name="Lindquist E.A."/>
            <person name="Lucas S."/>
            <person name="Mayer K.F."/>
            <person name="Moreau H."/>
            <person name="Not F."/>
            <person name="Otillar R."/>
            <person name="Panaud O."/>
            <person name="Pangilinan J."/>
            <person name="Paulsen I."/>
            <person name="Piegu B."/>
            <person name="Poliakov A."/>
            <person name="Robbens S."/>
            <person name="Schmutz J."/>
            <person name="Toulza E."/>
            <person name="Wyss T."/>
            <person name="Zelensky A."/>
            <person name="Zhou K."/>
            <person name="Armbrust E.V."/>
            <person name="Bhattacharya D."/>
            <person name="Goodenough U.W."/>
            <person name="Van de Peer Y."/>
            <person name="Grigoriev I.V."/>
        </authorList>
    </citation>
    <scope>NUCLEOTIDE SEQUENCE [LARGE SCALE GENOMIC DNA]</scope>
    <source>
        <strain evidence="4">RCC299 / NOUM17</strain>
    </source>
</reference>
<dbReference type="InterPro" id="IPR029071">
    <property type="entry name" value="Ubiquitin-like_domsf"/>
</dbReference>
<dbReference type="AlphaFoldDB" id="C1EJ08"/>
<dbReference type="KEGG" id="mis:MICPUN_64766"/>
<dbReference type="InterPro" id="IPR040015">
    <property type="entry name" value="UBL3-like"/>
</dbReference>
<dbReference type="PANTHER" id="PTHR13169:SF0">
    <property type="entry name" value="UBIQUITIN-LIKE PROTEIN 3"/>
    <property type="match status" value="1"/>
</dbReference>